<gene>
    <name evidence="2" type="ORF">LWI28_002330</name>
</gene>
<dbReference type="Proteomes" id="UP001064489">
    <property type="component" value="Chromosome 9"/>
</dbReference>
<sequence length="106" mass="11434">MSAVVSDPLILQGPTVPAVGQKNKGITPAFELSTPQNGRPQETKDLAEVMIELAEEEGVRATSEEDYMNEETLEPRLSSLIKGRSGNQRHQQLVNSTSSTGGIQRG</sequence>
<keyword evidence="3" id="KW-1185">Reference proteome</keyword>
<organism evidence="2 3">
    <name type="scientific">Acer negundo</name>
    <name type="common">Box elder</name>
    <dbReference type="NCBI Taxonomy" id="4023"/>
    <lineage>
        <taxon>Eukaryota</taxon>
        <taxon>Viridiplantae</taxon>
        <taxon>Streptophyta</taxon>
        <taxon>Embryophyta</taxon>
        <taxon>Tracheophyta</taxon>
        <taxon>Spermatophyta</taxon>
        <taxon>Magnoliopsida</taxon>
        <taxon>eudicotyledons</taxon>
        <taxon>Gunneridae</taxon>
        <taxon>Pentapetalae</taxon>
        <taxon>rosids</taxon>
        <taxon>malvids</taxon>
        <taxon>Sapindales</taxon>
        <taxon>Sapindaceae</taxon>
        <taxon>Hippocastanoideae</taxon>
        <taxon>Acereae</taxon>
        <taxon>Acer</taxon>
    </lineage>
</organism>
<comment type="caution">
    <text evidence="2">The sequence shown here is derived from an EMBL/GenBank/DDBJ whole genome shotgun (WGS) entry which is preliminary data.</text>
</comment>
<evidence type="ECO:0000313" key="2">
    <source>
        <dbReference type="EMBL" id="KAI9200072.1"/>
    </source>
</evidence>
<feature type="region of interest" description="Disordered" evidence="1">
    <location>
        <begin position="80"/>
        <end position="106"/>
    </location>
</feature>
<reference evidence="2" key="1">
    <citation type="journal article" date="2022" name="Plant J.">
        <title>Strategies of tolerance reflected in two North American maple genomes.</title>
        <authorList>
            <person name="McEvoy S.L."/>
            <person name="Sezen U.U."/>
            <person name="Trouern-Trend A."/>
            <person name="McMahon S.M."/>
            <person name="Schaberg P.G."/>
            <person name="Yang J."/>
            <person name="Wegrzyn J.L."/>
            <person name="Swenson N.G."/>
        </authorList>
    </citation>
    <scope>NUCLEOTIDE SEQUENCE</scope>
    <source>
        <strain evidence="2">91603</strain>
    </source>
</reference>
<proteinExistence type="predicted"/>
<accession>A0AAD5JV51</accession>
<evidence type="ECO:0000313" key="3">
    <source>
        <dbReference type="Proteomes" id="UP001064489"/>
    </source>
</evidence>
<dbReference type="AlphaFoldDB" id="A0AAD5JV51"/>
<evidence type="ECO:0000256" key="1">
    <source>
        <dbReference type="SAM" id="MobiDB-lite"/>
    </source>
</evidence>
<feature type="compositionally biased region" description="Polar residues" evidence="1">
    <location>
        <begin position="85"/>
        <end position="106"/>
    </location>
</feature>
<name>A0AAD5JV51_ACENE</name>
<dbReference type="EMBL" id="JAJSOW010000001">
    <property type="protein sequence ID" value="KAI9200072.1"/>
    <property type="molecule type" value="Genomic_DNA"/>
</dbReference>
<protein>
    <submittedName>
        <fullName evidence="2">Uncharacterized protein</fullName>
    </submittedName>
</protein>
<reference evidence="2" key="2">
    <citation type="submission" date="2023-02" db="EMBL/GenBank/DDBJ databases">
        <authorList>
            <person name="Swenson N.G."/>
            <person name="Wegrzyn J.L."/>
            <person name="Mcevoy S.L."/>
        </authorList>
    </citation>
    <scope>NUCLEOTIDE SEQUENCE</scope>
    <source>
        <strain evidence="2">91603</strain>
        <tissue evidence="2">Leaf</tissue>
    </source>
</reference>